<sequence>MTNIRFGRSALFVLLAIGLSNCKQVNDSENASKPPSVPANASPAANGNFRVVITGNGLHSGNDTNYESVADCAAFQLTPAQVKEFFTRAETIDDLTYNHELNISQCYAKGVVWLANGEHGTWAIDKSRRGYYTRSDGTGKKMFCRACSSSLYLTVEDVTYDGAIDNE</sequence>
<dbReference type="EMBL" id="JBDIZK010000010">
    <property type="protein sequence ID" value="MEN3748816.1"/>
    <property type="molecule type" value="Genomic_DNA"/>
</dbReference>
<reference evidence="2 3" key="1">
    <citation type="submission" date="2024-05" db="EMBL/GenBank/DDBJ databases">
        <title>Sphingomonas sp. HF-S3 16S ribosomal RNA gene Genome sequencing and assembly.</title>
        <authorList>
            <person name="Lee H."/>
        </authorList>
    </citation>
    <scope>NUCLEOTIDE SEQUENCE [LARGE SCALE GENOMIC DNA]</scope>
    <source>
        <strain evidence="2 3">HF-S3</strain>
    </source>
</reference>
<feature type="signal peptide" evidence="1">
    <location>
        <begin position="1"/>
        <end position="25"/>
    </location>
</feature>
<dbReference type="Proteomes" id="UP001427805">
    <property type="component" value="Unassembled WGS sequence"/>
</dbReference>
<keyword evidence="3" id="KW-1185">Reference proteome</keyword>
<name>A0ABV0BD63_9SPHN</name>
<gene>
    <name evidence="2" type="ORF">TPR58_16700</name>
</gene>
<evidence type="ECO:0000313" key="2">
    <source>
        <dbReference type="EMBL" id="MEN3748816.1"/>
    </source>
</evidence>
<comment type="caution">
    <text evidence="2">The sequence shown here is derived from an EMBL/GenBank/DDBJ whole genome shotgun (WGS) entry which is preliminary data.</text>
</comment>
<evidence type="ECO:0000256" key="1">
    <source>
        <dbReference type="SAM" id="SignalP"/>
    </source>
</evidence>
<proteinExistence type="predicted"/>
<accession>A0ABV0BD63</accession>
<organism evidence="2 3">
    <name type="scientific">Sphingomonas rustica</name>
    <dbReference type="NCBI Taxonomy" id="3103142"/>
    <lineage>
        <taxon>Bacteria</taxon>
        <taxon>Pseudomonadati</taxon>
        <taxon>Pseudomonadota</taxon>
        <taxon>Alphaproteobacteria</taxon>
        <taxon>Sphingomonadales</taxon>
        <taxon>Sphingomonadaceae</taxon>
        <taxon>Sphingomonas</taxon>
    </lineage>
</organism>
<feature type="chain" id="PRO_5047417918" evidence="1">
    <location>
        <begin position="26"/>
        <end position="167"/>
    </location>
</feature>
<evidence type="ECO:0000313" key="3">
    <source>
        <dbReference type="Proteomes" id="UP001427805"/>
    </source>
</evidence>
<keyword evidence="1" id="KW-0732">Signal</keyword>
<protein>
    <submittedName>
        <fullName evidence="2">Uncharacterized protein</fullName>
    </submittedName>
</protein>